<name>A0ABX8CFL6_9NOCA</name>
<proteinExistence type="predicted"/>
<reference evidence="1 2" key="1">
    <citation type="submission" date="2021-04" db="EMBL/GenBank/DDBJ databases">
        <title>Nocardia tengchongensis.</title>
        <authorList>
            <person name="Zhuang k."/>
            <person name="Ran Y."/>
            <person name="Li W."/>
        </authorList>
    </citation>
    <scope>NUCLEOTIDE SEQUENCE [LARGE SCALE GENOMIC DNA]</scope>
    <source>
        <strain evidence="1 2">CFH S0057</strain>
    </source>
</reference>
<accession>A0ABX8CFL6</accession>
<evidence type="ECO:0000313" key="2">
    <source>
        <dbReference type="Proteomes" id="UP000683310"/>
    </source>
</evidence>
<sequence>MSAITGDIVLVAHSARSSDCRAPGAAAEPRDPVAAGHRTADRTGLAHKAFHHGSTPRNRGNNR</sequence>
<protein>
    <submittedName>
        <fullName evidence="1">Uncharacterized protein</fullName>
    </submittedName>
</protein>
<organism evidence="1 2">
    <name type="scientific">Nocardia tengchongensis</name>
    <dbReference type="NCBI Taxonomy" id="2055889"/>
    <lineage>
        <taxon>Bacteria</taxon>
        <taxon>Bacillati</taxon>
        <taxon>Actinomycetota</taxon>
        <taxon>Actinomycetes</taxon>
        <taxon>Mycobacteriales</taxon>
        <taxon>Nocardiaceae</taxon>
        <taxon>Nocardia</taxon>
    </lineage>
</organism>
<keyword evidence="2" id="KW-1185">Reference proteome</keyword>
<gene>
    <name evidence="1" type="ORF">KHQ06_19715</name>
</gene>
<evidence type="ECO:0000313" key="1">
    <source>
        <dbReference type="EMBL" id="QVI18761.1"/>
    </source>
</evidence>
<dbReference type="EMBL" id="CP074371">
    <property type="protein sequence ID" value="QVI18761.1"/>
    <property type="molecule type" value="Genomic_DNA"/>
</dbReference>
<dbReference type="Proteomes" id="UP000683310">
    <property type="component" value="Chromosome"/>
</dbReference>